<dbReference type="AlphaFoldDB" id="A0A0H3GQR2"/>
<keyword evidence="1" id="KW-0472">Membrane</keyword>
<name>A0A0H3GQR2_KLEPH</name>
<gene>
    <name evidence="2" type="ordered locus">KPHS_17330</name>
</gene>
<dbReference type="KEGG" id="kpm:KPHS_17330"/>
<evidence type="ECO:0000256" key="1">
    <source>
        <dbReference type="SAM" id="Phobius"/>
    </source>
</evidence>
<dbReference type="EMBL" id="CP003200">
    <property type="protein sequence ID" value="AEW60431.1"/>
    <property type="molecule type" value="Genomic_DNA"/>
</dbReference>
<dbReference type="Proteomes" id="UP000007841">
    <property type="component" value="Chromosome"/>
</dbReference>
<dbReference type="HOGENOM" id="CLU_3044366_0_0_6"/>
<organism evidence="2 3">
    <name type="scientific">Klebsiella pneumoniae subsp. pneumoniae (strain HS11286)</name>
    <dbReference type="NCBI Taxonomy" id="1125630"/>
    <lineage>
        <taxon>Bacteria</taxon>
        <taxon>Pseudomonadati</taxon>
        <taxon>Pseudomonadota</taxon>
        <taxon>Gammaproteobacteria</taxon>
        <taxon>Enterobacterales</taxon>
        <taxon>Enterobacteriaceae</taxon>
        <taxon>Klebsiella/Raoultella group</taxon>
        <taxon>Klebsiella</taxon>
        <taxon>Klebsiella pneumoniae complex</taxon>
    </lineage>
</organism>
<evidence type="ECO:0000313" key="2">
    <source>
        <dbReference type="EMBL" id="AEW60431.1"/>
    </source>
</evidence>
<keyword evidence="3" id="KW-1185">Reference proteome</keyword>
<sequence length="54" mass="6211">MLDMKFVIGLLFFDLIAKIPVNTRAVANKRMYIKVIVILLVLILLVFNSFKVSK</sequence>
<proteinExistence type="predicted"/>
<keyword evidence="1" id="KW-0812">Transmembrane</keyword>
<reference evidence="2 3" key="1">
    <citation type="journal article" date="2012" name="J. Bacteriol.">
        <title>Complete genome sequence of Klebsiella pneumoniae subsp. pneumoniae HS11286, a multidrug-resistant strain isolated from human sputum.</title>
        <authorList>
            <person name="Liu P."/>
            <person name="Li P."/>
            <person name="Jiang X."/>
            <person name="Bi D."/>
            <person name="Xie Y."/>
            <person name="Tai C."/>
            <person name="Deng Z."/>
            <person name="Rajakumar K."/>
            <person name="Ou H.Y."/>
        </authorList>
    </citation>
    <scope>NUCLEOTIDE SEQUENCE [LARGE SCALE GENOMIC DNA]</scope>
    <source>
        <strain evidence="2 3">HS11286</strain>
    </source>
</reference>
<evidence type="ECO:0000313" key="3">
    <source>
        <dbReference type="Proteomes" id="UP000007841"/>
    </source>
</evidence>
<accession>A0A0H3GQR2</accession>
<dbReference type="RefSeq" id="YP_005226034.1">
    <property type="nucleotide sequence ID" value="NC_016845.1"/>
</dbReference>
<dbReference type="RefSeq" id="WP_004226282.1">
    <property type="nucleotide sequence ID" value="NC_016845.1"/>
</dbReference>
<dbReference type="GeneID" id="11846749"/>
<protein>
    <submittedName>
        <fullName evidence="2">Uncharacterized protein</fullName>
    </submittedName>
</protein>
<feature type="transmembrane region" description="Helical" evidence="1">
    <location>
        <begin position="33"/>
        <end position="50"/>
    </location>
</feature>
<keyword evidence="1" id="KW-1133">Transmembrane helix</keyword>
<dbReference type="STRING" id="1125630.KPHS_17330"/>